<dbReference type="AlphaFoldDB" id="A0A0K2T375"/>
<protein>
    <submittedName>
        <fullName evidence="1">Uncharacterized protein</fullName>
    </submittedName>
</protein>
<reference evidence="1" key="1">
    <citation type="submission" date="2014-05" db="EMBL/GenBank/DDBJ databases">
        <authorList>
            <person name="Chronopoulou M."/>
        </authorList>
    </citation>
    <scope>NUCLEOTIDE SEQUENCE</scope>
    <source>
        <tissue evidence="1">Whole organism</tissue>
    </source>
</reference>
<evidence type="ECO:0000313" key="1">
    <source>
        <dbReference type="EMBL" id="CDW19866.1"/>
    </source>
</evidence>
<accession>A0A0K2T375</accession>
<organism evidence="1">
    <name type="scientific">Lepeophtheirus salmonis</name>
    <name type="common">Salmon louse</name>
    <name type="synonym">Caligus salmonis</name>
    <dbReference type="NCBI Taxonomy" id="72036"/>
    <lineage>
        <taxon>Eukaryota</taxon>
        <taxon>Metazoa</taxon>
        <taxon>Ecdysozoa</taxon>
        <taxon>Arthropoda</taxon>
        <taxon>Crustacea</taxon>
        <taxon>Multicrustacea</taxon>
        <taxon>Hexanauplia</taxon>
        <taxon>Copepoda</taxon>
        <taxon>Siphonostomatoida</taxon>
        <taxon>Caligidae</taxon>
        <taxon>Lepeophtheirus</taxon>
    </lineage>
</organism>
<dbReference type="EMBL" id="HACA01002505">
    <property type="protein sequence ID" value="CDW19866.1"/>
    <property type="molecule type" value="Transcribed_RNA"/>
</dbReference>
<name>A0A0K2T375_LEPSM</name>
<sequence>MLHIVIEQSLLALISVHMVLPRPNIALNLENIIELELF</sequence>
<proteinExistence type="predicted"/>